<name>A0A2M4DCJ5_ANODA</name>
<evidence type="ECO:0000313" key="1">
    <source>
        <dbReference type="EMBL" id="MBW74808.1"/>
    </source>
</evidence>
<protein>
    <submittedName>
        <fullName evidence="1">Putative secreted protein</fullName>
    </submittedName>
</protein>
<dbReference type="EMBL" id="GGFL01010630">
    <property type="protein sequence ID" value="MBW74808.1"/>
    <property type="molecule type" value="Transcribed_RNA"/>
</dbReference>
<sequence>MSVSTLEASPFHGAKRHRPVMLLWCLFVRPRSCSNALPREQQAATSGFTARIPVGVCRFRFRNTKTKPKK</sequence>
<accession>A0A2M4DCJ5</accession>
<proteinExistence type="predicted"/>
<organism evidence="1">
    <name type="scientific">Anopheles darlingi</name>
    <name type="common">Mosquito</name>
    <dbReference type="NCBI Taxonomy" id="43151"/>
    <lineage>
        <taxon>Eukaryota</taxon>
        <taxon>Metazoa</taxon>
        <taxon>Ecdysozoa</taxon>
        <taxon>Arthropoda</taxon>
        <taxon>Hexapoda</taxon>
        <taxon>Insecta</taxon>
        <taxon>Pterygota</taxon>
        <taxon>Neoptera</taxon>
        <taxon>Endopterygota</taxon>
        <taxon>Diptera</taxon>
        <taxon>Nematocera</taxon>
        <taxon>Culicoidea</taxon>
        <taxon>Culicidae</taxon>
        <taxon>Anophelinae</taxon>
        <taxon>Anopheles</taxon>
    </lineage>
</organism>
<dbReference type="AlphaFoldDB" id="A0A2M4DCJ5"/>
<reference evidence="1" key="1">
    <citation type="submission" date="2018-01" db="EMBL/GenBank/DDBJ databases">
        <title>An insight into the sialome of Amazonian anophelines.</title>
        <authorList>
            <person name="Ribeiro J.M."/>
            <person name="Scarpassa V."/>
            <person name="Calvo E."/>
        </authorList>
    </citation>
    <scope>NUCLEOTIDE SEQUENCE</scope>
</reference>